<feature type="transmembrane region" description="Helical" evidence="5">
    <location>
        <begin position="289"/>
        <end position="307"/>
    </location>
</feature>
<dbReference type="Pfam" id="PF07690">
    <property type="entry name" value="MFS_1"/>
    <property type="match status" value="1"/>
</dbReference>
<keyword evidence="4 5" id="KW-0472">Membrane</keyword>
<feature type="transmembrane region" description="Helical" evidence="5">
    <location>
        <begin position="17"/>
        <end position="42"/>
    </location>
</feature>
<keyword evidence="3 5" id="KW-1133">Transmembrane helix</keyword>
<sequence length="401" mass="41281">MTASTGTTHGGRRSIGFILLVALANAGGVIAFLPLLSLLLPVKVAAIAGEDGRIGLFTATVIAGALTASVSNIAFGWASDRARATGKGRRPWALLGLMLLALSFAAVALASTATGIILAIILFQIAVNALLSPLFAIMADEVPGDQMGVAGGLIALGSPLASAVAALMIALGIAGEGPRLAFVFAAVLLCVLPLLRVRSRITASTLPAPARLLGRDLAIAWTARLLVQVAGTVLGLYLLYYFASIEPDAPTSKHIGPIGQLMTVAYLLPLPVAVLLGRWSDRIGRRKPFLVAAATIAALGLIGMGLARDWNAAAIAFALYALGSAVFLSIHSGFAMQLLPSPQHRGRDLGLINLTNTLPALAGPLLTWLLATPRDFGAVMLVLAVLTLLGGLLVLGIRQQG</sequence>
<accession>A0A518RK30</accession>
<dbReference type="InterPro" id="IPR005829">
    <property type="entry name" value="Sugar_transporter_CS"/>
</dbReference>
<feature type="transmembrane region" description="Helical" evidence="5">
    <location>
        <begin position="180"/>
        <end position="197"/>
    </location>
</feature>
<dbReference type="RefSeq" id="WP_145849276.1">
    <property type="nucleotide sequence ID" value="NZ_CP042239.1"/>
</dbReference>
<evidence type="ECO:0000256" key="5">
    <source>
        <dbReference type="SAM" id="Phobius"/>
    </source>
</evidence>
<feature type="transmembrane region" description="Helical" evidence="5">
    <location>
        <begin position="255"/>
        <end position="277"/>
    </location>
</feature>
<reference evidence="7 8" key="1">
    <citation type="submission" date="2019-07" db="EMBL/GenBank/DDBJ databases">
        <title>Sphingomonas alkalisoli sp. nov., isolated from rhizosphere soil of Suaedae salsa.</title>
        <authorList>
            <person name="Zhang H."/>
            <person name="Xu L."/>
            <person name="Zhang J.-X."/>
            <person name="Sun J.-Q."/>
        </authorList>
    </citation>
    <scope>NUCLEOTIDE SEQUENCE [LARGE SCALE GENOMIC DNA]</scope>
    <source>
        <strain evidence="7 8">XS-10</strain>
    </source>
</reference>
<dbReference type="PROSITE" id="PS50850">
    <property type="entry name" value="MFS"/>
    <property type="match status" value="1"/>
</dbReference>
<dbReference type="PROSITE" id="PS00216">
    <property type="entry name" value="SUGAR_TRANSPORT_1"/>
    <property type="match status" value="1"/>
</dbReference>
<feature type="transmembrane region" description="Helical" evidence="5">
    <location>
        <begin position="218"/>
        <end position="243"/>
    </location>
</feature>
<dbReference type="OrthoDB" id="7428510at2"/>
<evidence type="ECO:0000256" key="1">
    <source>
        <dbReference type="ARBA" id="ARBA00004141"/>
    </source>
</evidence>
<comment type="subcellular location">
    <subcellularLocation>
        <location evidence="1">Membrane</location>
        <topology evidence="1">Multi-pass membrane protein</topology>
    </subcellularLocation>
</comment>
<dbReference type="GO" id="GO:0016020">
    <property type="term" value="C:membrane"/>
    <property type="evidence" value="ECO:0007669"/>
    <property type="project" value="UniProtKB-SubCell"/>
</dbReference>
<evidence type="ECO:0000313" key="7">
    <source>
        <dbReference type="EMBL" id="QDX27802.1"/>
    </source>
</evidence>
<dbReference type="PANTHER" id="PTHR23528:SF1">
    <property type="entry name" value="MAJOR FACILITATOR SUPERFAMILY (MFS) PROFILE DOMAIN-CONTAINING PROTEIN"/>
    <property type="match status" value="1"/>
</dbReference>
<dbReference type="Gene3D" id="1.20.1250.20">
    <property type="entry name" value="MFS general substrate transporter like domains"/>
    <property type="match status" value="2"/>
</dbReference>
<evidence type="ECO:0000256" key="4">
    <source>
        <dbReference type="ARBA" id="ARBA00023136"/>
    </source>
</evidence>
<evidence type="ECO:0000256" key="2">
    <source>
        <dbReference type="ARBA" id="ARBA00022692"/>
    </source>
</evidence>
<dbReference type="Proteomes" id="UP000318055">
    <property type="component" value="Chromosome"/>
</dbReference>
<feature type="domain" description="Major facilitator superfamily (MFS) profile" evidence="6">
    <location>
        <begin position="20"/>
        <end position="401"/>
    </location>
</feature>
<gene>
    <name evidence="7" type="ORF">FPZ54_18495</name>
</gene>
<name>A0A518RK30_9SPHN</name>
<dbReference type="InterPro" id="IPR036259">
    <property type="entry name" value="MFS_trans_sf"/>
</dbReference>
<proteinExistence type="predicted"/>
<feature type="transmembrane region" description="Helical" evidence="5">
    <location>
        <begin position="313"/>
        <end position="339"/>
    </location>
</feature>
<dbReference type="InterPro" id="IPR020846">
    <property type="entry name" value="MFS_dom"/>
</dbReference>
<feature type="transmembrane region" description="Helical" evidence="5">
    <location>
        <begin position="54"/>
        <end position="79"/>
    </location>
</feature>
<feature type="transmembrane region" description="Helical" evidence="5">
    <location>
        <begin position="91"/>
        <end position="110"/>
    </location>
</feature>
<organism evidence="7 8">
    <name type="scientific">Sphingomonas suaedae</name>
    <dbReference type="NCBI Taxonomy" id="2599297"/>
    <lineage>
        <taxon>Bacteria</taxon>
        <taxon>Pseudomonadati</taxon>
        <taxon>Pseudomonadota</taxon>
        <taxon>Alphaproteobacteria</taxon>
        <taxon>Sphingomonadales</taxon>
        <taxon>Sphingomonadaceae</taxon>
        <taxon>Sphingomonas</taxon>
    </lineage>
</organism>
<feature type="transmembrane region" description="Helical" evidence="5">
    <location>
        <begin position="351"/>
        <end position="370"/>
    </location>
</feature>
<dbReference type="InterPro" id="IPR011701">
    <property type="entry name" value="MFS"/>
</dbReference>
<dbReference type="GO" id="GO:0022857">
    <property type="term" value="F:transmembrane transporter activity"/>
    <property type="evidence" value="ECO:0007669"/>
    <property type="project" value="InterPro"/>
</dbReference>
<dbReference type="EMBL" id="CP042239">
    <property type="protein sequence ID" value="QDX27802.1"/>
    <property type="molecule type" value="Genomic_DNA"/>
</dbReference>
<evidence type="ECO:0000313" key="8">
    <source>
        <dbReference type="Proteomes" id="UP000318055"/>
    </source>
</evidence>
<feature type="transmembrane region" description="Helical" evidence="5">
    <location>
        <begin position="116"/>
        <end position="137"/>
    </location>
</feature>
<feature type="transmembrane region" description="Helical" evidence="5">
    <location>
        <begin position="376"/>
        <end position="397"/>
    </location>
</feature>
<keyword evidence="2 5" id="KW-0812">Transmembrane</keyword>
<dbReference type="AlphaFoldDB" id="A0A518RK30"/>
<keyword evidence="8" id="KW-1185">Reference proteome</keyword>
<evidence type="ECO:0000259" key="6">
    <source>
        <dbReference type="PROSITE" id="PS50850"/>
    </source>
</evidence>
<dbReference type="PANTHER" id="PTHR23528">
    <property type="match status" value="1"/>
</dbReference>
<protein>
    <submittedName>
        <fullName evidence="7">MFS transporter</fullName>
    </submittedName>
</protein>
<dbReference type="SUPFAM" id="SSF103473">
    <property type="entry name" value="MFS general substrate transporter"/>
    <property type="match status" value="1"/>
</dbReference>
<feature type="transmembrane region" description="Helical" evidence="5">
    <location>
        <begin position="149"/>
        <end position="174"/>
    </location>
</feature>
<evidence type="ECO:0000256" key="3">
    <source>
        <dbReference type="ARBA" id="ARBA00022989"/>
    </source>
</evidence>
<dbReference type="KEGG" id="ssua:FPZ54_18495"/>